<dbReference type="STRING" id="7240.B4R223"/>
<keyword evidence="9" id="KW-0325">Glycoprotein</keyword>
<feature type="chain" id="PRO_5023972187" description="CLIP domain-containing serine protease" evidence="12">
    <location>
        <begin position="28"/>
        <end position="368"/>
    </location>
</feature>
<keyword evidence="7" id="KW-0865">Zymogen</keyword>
<keyword evidence="2" id="KW-0479">Metal-binding</keyword>
<dbReference type="InterPro" id="IPR033116">
    <property type="entry name" value="TRYPSIN_SER"/>
</dbReference>
<evidence type="ECO:0000259" key="13">
    <source>
        <dbReference type="PROSITE" id="PS50240"/>
    </source>
</evidence>
<dbReference type="KEGG" id="dsi:Dsimw501_GD21023"/>
<sequence>MVFLQRLYLSFLLLHTQLLMHLESASASCNPGEKCISLANCTPLLPFLNPHIMTPAERAVFEGRQCGFDSTGQELVNRVQICCPEMGHILPNNSICGPIIPTFRIIGGYEAEPNELPWMALILYAQSSSSVSNERLVSKCAGSLITNRYVLTAAHCLKIREWDLRRVRLGEHNILSNPDCFSNINGVKQCAPRHLEIDVDLRIEHEQYMVIMQRHYNDIALLRLKFPVRFTDEIKPICVQHGYMLSKPSFSNHKLEIAGWGLSHKEGYSNVLLRAQVDGRNTDECSLSDPYLGFDKETQICAGVRGGNDTCKGDSGGPLMALGNGYFIYLAGITSYGYSECGSGPAAYTRTSKFIKWIQWKMYTTRMK</sequence>
<dbReference type="SMR" id="B4R223"/>
<feature type="signal peptide" evidence="12">
    <location>
        <begin position="1"/>
        <end position="27"/>
    </location>
</feature>
<keyword evidence="15" id="KW-1185">Reference proteome</keyword>
<dbReference type="MEROPS" id="S01.A38"/>
<comment type="subcellular location">
    <subcellularLocation>
        <location evidence="12">Secreted</location>
    </subcellularLocation>
</comment>
<evidence type="ECO:0000256" key="6">
    <source>
        <dbReference type="ARBA" id="ARBA00022837"/>
    </source>
</evidence>
<evidence type="ECO:0000313" key="15">
    <source>
        <dbReference type="Proteomes" id="UP000000304"/>
    </source>
</evidence>
<dbReference type="InterPro" id="IPR043504">
    <property type="entry name" value="Peptidase_S1_PA_chymotrypsin"/>
</dbReference>
<gene>
    <name evidence="14" type="primary">Dsim\GD21023</name>
    <name evidence="14" type="ORF">Dsim_GD21023</name>
</gene>
<dbReference type="PROSITE" id="PS00135">
    <property type="entry name" value="TRYPSIN_SER"/>
    <property type="match status" value="1"/>
</dbReference>
<evidence type="ECO:0000256" key="8">
    <source>
        <dbReference type="ARBA" id="ARBA00023157"/>
    </source>
</evidence>
<dbReference type="InterPro" id="IPR018114">
    <property type="entry name" value="TRYPSIN_HIS"/>
</dbReference>
<evidence type="ECO:0000256" key="7">
    <source>
        <dbReference type="ARBA" id="ARBA00023145"/>
    </source>
</evidence>
<evidence type="ECO:0000256" key="5">
    <source>
        <dbReference type="ARBA" id="ARBA00022825"/>
    </source>
</evidence>
<dbReference type="FunFam" id="2.40.10.10:FF:000028">
    <property type="entry name" value="Serine protease easter"/>
    <property type="match status" value="1"/>
</dbReference>
<accession>B4R223</accession>
<proteinExistence type="inferred from homology"/>
<organism evidence="14 15">
    <name type="scientific">Drosophila simulans</name>
    <name type="common">Fruit fly</name>
    <dbReference type="NCBI Taxonomy" id="7240"/>
    <lineage>
        <taxon>Eukaryota</taxon>
        <taxon>Metazoa</taxon>
        <taxon>Ecdysozoa</taxon>
        <taxon>Arthropoda</taxon>
        <taxon>Hexapoda</taxon>
        <taxon>Insecta</taxon>
        <taxon>Pterygota</taxon>
        <taxon>Neoptera</taxon>
        <taxon>Endopterygota</taxon>
        <taxon>Diptera</taxon>
        <taxon>Brachycera</taxon>
        <taxon>Muscomorpha</taxon>
        <taxon>Ephydroidea</taxon>
        <taxon>Drosophilidae</taxon>
        <taxon>Drosophila</taxon>
        <taxon>Sophophora</taxon>
    </lineage>
</organism>
<dbReference type="SUPFAM" id="SSF50494">
    <property type="entry name" value="Trypsin-like serine proteases"/>
    <property type="match status" value="1"/>
</dbReference>
<feature type="domain" description="Peptidase S1" evidence="13">
    <location>
        <begin position="105"/>
        <end position="363"/>
    </location>
</feature>
<keyword evidence="4 11" id="KW-0378">Hydrolase</keyword>
<evidence type="ECO:0000256" key="2">
    <source>
        <dbReference type="ARBA" id="ARBA00022723"/>
    </source>
</evidence>
<dbReference type="PRINTS" id="PR00722">
    <property type="entry name" value="CHYMOTRYPSIN"/>
</dbReference>
<dbReference type="InterPro" id="IPR051487">
    <property type="entry name" value="Ser/Thr_Proteases_Immune/Dev"/>
</dbReference>
<dbReference type="CDD" id="cd00190">
    <property type="entry name" value="Tryp_SPc"/>
    <property type="match status" value="1"/>
</dbReference>
<keyword evidence="5 11" id="KW-0720">Serine protease</keyword>
<evidence type="ECO:0000256" key="4">
    <source>
        <dbReference type="ARBA" id="ARBA00022801"/>
    </source>
</evidence>
<dbReference type="Bgee" id="FBgn0192478">
    <property type="expression patterns" value="Expressed in embryo and 3 other cell types or tissues"/>
</dbReference>
<dbReference type="PROSITE" id="PS00134">
    <property type="entry name" value="TRYPSIN_HIS"/>
    <property type="match status" value="1"/>
</dbReference>
<keyword evidence="6" id="KW-0106">Calcium</keyword>
<comment type="similarity">
    <text evidence="10 12">Belongs to the peptidase S1 family. CLIP subfamily.</text>
</comment>
<dbReference type="InterPro" id="IPR038565">
    <property type="entry name" value="CLIP_sf"/>
</dbReference>
<dbReference type="Pfam" id="PF00089">
    <property type="entry name" value="Trypsin"/>
    <property type="match status" value="1"/>
</dbReference>
<dbReference type="AlphaFoldDB" id="B4R223"/>
<dbReference type="EMBL" id="CM000364">
    <property type="protein sequence ID" value="EDX14080.1"/>
    <property type="molecule type" value="Genomic_DNA"/>
</dbReference>
<dbReference type="OMA" id="IKPICVQ"/>
<dbReference type="InterPro" id="IPR001314">
    <property type="entry name" value="Peptidase_S1A"/>
</dbReference>
<evidence type="ECO:0000313" key="14">
    <source>
        <dbReference type="EMBL" id="EDX14080.1"/>
    </source>
</evidence>
<dbReference type="PhylomeDB" id="B4R223"/>
<keyword evidence="1 11" id="KW-0645">Protease</keyword>
<evidence type="ECO:0000256" key="12">
    <source>
        <dbReference type="RuleBase" id="RU366078"/>
    </source>
</evidence>
<keyword evidence="12" id="KW-0964">Secreted</keyword>
<evidence type="ECO:0000256" key="10">
    <source>
        <dbReference type="ARBA" id="ARBA00024195"/>
    </source>
</evidence>
<dbReference type="InterPro" id="IPR001254">
    <property type="entry name" value="Trypsin_dom"/>
</dbReference>
<dbReference type="HOGENOM" id="CLU_006842_0_3_1"/>
<dbReference type="GO" id="GO:0004252">
    <property type="term" value="F:serine-type endopeptidase activity"/>
    <property type="evidence" value="ECO:0007669"/>
    <property type="project" value="UniProtKB-UniRule"/>
</dbReference>
<name>B4R223_DROSI</name>
<dbReference type="EC" id="3.4.21.-" evidence="11"/>
<dbReference type="Gene3D" id="2.40.10.10">
    <property type="entry name" value="Trypsin-like serine proteases"/>
    <property type="match status" value="2"/>
</dbReference>
<evidence type="ECO:0000256" key="11">
    <source>
        <dbReference type="RuleBase" id="RU363034"/>
    </source>
</evidence>
<dbReference type="PROSITE" id="PS50240">
    <property type="entry name" value="TRYPSIN_DOM"/>
    <property type="match status" value="1"/>
</dbReference>
<dbReference type="Gene3D" id="3.30.1640.30">
    <property type="match status" value="1"/>
</dbReference>
<dbReference type="InterPro" id="IPR009003">
    <property type="entry name" value="Peptidase_S1_PA"/>
</dbReference>
<evidence type="ECO:0000256" key="1">
    <source>
        <dbReference type="ARBA" id="ARBA00022670"/>
    </source>
</evidence>
<dbReference type="SMART" id="SM00020">
    <property type="entry name" value="Tryp_SPc"/>
    <property type="match status" value="1"/>
</dbReference>
<dbReference type="InterPro" id="IPR022700">
    <property type="entry name" value="CLIP"/>
</dbReference>
<dbReference type="GO" id="GO:0046872">
    <property type="term" value="F:metal ion binding"/>
    <property type="evidence" value="ECO:0007669"/>
    <property type="project" value="UniProtKB-KW"/>
</dbReference>
<dbReference type="Proteomes" id="UP000000304">
    <property type="component" value="Chromosome 3R"/>
</dbReference>
<dbReference type="Pfam" id="PF12032">
    <property type="entry name" value="CLIP"/>
    <property type="match status" value="1"/>
</dbReference>
<keyword evidence="3 12" id="KW-0732">Signal</keyword>
<protein>
    <recommendedName>
        <fullName evidence="12">CLIP domain-containing serine protease</fullName>
        <ecNumber evidence="11">3.4.21.-</ecNumber>
    </recommendedName>
</protein>
<dbReference type="PANTHER" id="PTHR24256">
    <property type="entry name" value="TRYPTASE-RELATED"/>
    <property type="match status" value="1"/>
</dbReference>
<dbReference type="GO" id="GO:0006508">
    <property type="term" value="P:proteolysis"/>
    <property type="evidence" value="ECO:0007669"/>
    <property type="project" value="UniProtKB-KW"/>
</dbReference>
<reference evidence="14 15" key="1">
    <citation type="journal article" date="2007" name="Nature">
        <title>Evolution of genes and genomes on the Drosophila phylogeny.</title>
        <authorList>
            <consortium name="Drosophila 12 Genomes Consortium"/>
            <person name="Clark A.G."/>
            <person name="Eisen M.B."/>
            <person name="Smith D.R."/>
            <person name="Bergman C.M."/>
            <person name="Oliver B."/>
            <person name="Markow T.A."/>
            <person name="Kaufman T.C."/>
            <person name="Kellis M."/>
            <person name="Gelbart W."/>
            <person name="Iyer V.N."/>
            <person name="Pollard D.A."/>
            <person name="Sackton T.B."/>
            <person name="Larracuente A.M."/>
            <person name="Singh N.D."/>
            <person name="Abad J.P."/>
            <person name="Abt D.N."/>
            <person name="Adryan B."/>
            <person name="Aguade M."/>
            <person name="Akashi H."/>
            <person name="Anderson W.W."/>
            <person name="Aquadro C.F."/>
            <person name="Ardell D.H."/>
            <person name="Arguello R."/>
            <person name="Artieri C.G."/>
            <person name="Barbash D.A."/>
            <person name="Barker D."/>
            <person name="Barsanti P."/>
            <person name="Batterham P."/>
            <person name="Batzoglou S."/>
            <person name="Begun D."/>
            <person name="Bhutkar A."/>
            <person name="Blanco E."/>
            <person name="Bosak S.A."/>
            <person name="Bradley R.K."/>
            <person name="Brand A.D."/>
            <person name="Brent M.R."/>
            <person name="Brooks A.N."/>
            <person name="Brown R.H."/>
            <person name="Butlin R.K."/>
            <person name="Caggese C."/>
            <person name="Calvi B.R."/>
            <person name="Bernardo de Carvalho A."/>
            <person name="Caspi A."/>
            <person name="Castrezana S."/>
            <person name="Celniker S.E."/>
            <person name="Chang J.L."/>
            <person name="Chapple C."/>
            <person name="Chatterji S."/>
            <person name="Chinwalla A."/>
            <person name="Civetta A."/>
            <person name="Clifton S.W."/>
            <person name="Comeron J.M."/>
            <person name="Costello J.C."/>
            <person name="Coyne J.A."/>
            <person name="Daub J."/>
            <person name="David R.G."/>
            <person name="Delcher A.L."/>
            <person name="Delehaunty K."/>
            <person name="Do C.B."/>
            <person name="Ebling H."/>
            <person name="Edwards K."/>
            <person name="Eickbush T."/>
            <person name="Evans J.D."/>
            <person name="Filipski A."/>
            <person name="Findeiss S."/>
            <person name="Freyhult E."/>
            <person name="Fulton L."/>
            <person name="Fulton R."/>
            <person name="Garcia A.C."/>
            <person name="Gardiner A."/>
            <person name="Garfield D.A."/>
            <person name="Garvin B.E."/>
            <person name="Gibson G."/>
            <person name="Gilbert D."/>
            <person name="Gnerre S."/>
            <person name="Godfrey J."/>
            <person name="Good R."/>
            <person name="Gotea V."/>
            <person name="Gravely B."/>
            <person name="Greenberg A.J."/>
            <person name="Griffiths-Jones S."/>
            <person name="Gross S."/>
            <person name="Guigo R."/>
            <person name="Gustafson E.A."/>
            <person name="Haerty W."/>
            <person name="Hahn M.W."/>
            <person name="Halligan D.L."/>
            <person name="Halpern A.L."/>
            <person name="Halter G.M."/>
            <person name="Han M.V."/>
            <person name="Heger A."/>
            <person name="Hillier L."/>
            <person name="Hinrichs A.S."/>
            <person name="Holmes I."/>
            <person name="Hoskins R.A."/>
            <person name="Hubisz M.J."/>
            <person name="Hultmark D."/>
            <person name="Huntley M.A."/>
            <person name="Jaffe D.B."/>
            <person name="Jagadeeshan S."/>
            <person name="Jeck W.R."/>
            <person name="Johnson J."/>
            <person name="Jones C.D."/>
            <person name="Jordan W.C."/>
            <person name="Karpen G.H."/>
            <person name="Kataoka E."/>
            <person name="Keightley P.D."/>
            <person name="Kheradpour P."/>
            <person name="Kirkness E.F."/>
            <person name="Koerich L.B."/>
            <person name="Kristiansen K."/>
            <person name="Kudrna D."/>
            <person name="Kulathinal R.J."/>
            <person name="Kumar S."/>
            <person name="Kwok R."/>
            <person name="Lander E."/>
            <person name="Langley C.H."/>
            <person name="Lapoint R."/>
            <person name="Lazzaro B.P."/>
            <person name="Lee S.J."/>
            <person name="Levesque L."/>
            <person name="Li R."/>
            <person name="Lin C.F."/>
            <person name="Lin M.F."/>
            <person name="Lindblad-Toh K."/>
            <person name="Llopart A."/>
            <person name="Long M."/>
            <person name="Low L."/>
            <person name="Lozovsky E."/>
            <person name="Lu J."/>
            <person name="Luo M."/>
            <person name="Machado C.A."/>
            <person name="Makalowski W."/>
            <person name="Marzo M."/>
            <person name="Matsuda M."/>
            <person name="Matzkin L."/>
            <person name="McAllister B."/>
            <person name="McBride C.S."/>
            <person name="McKernan B."/>
            <person name="McKernan K."/>
            <person name="Mendez-Lago M."/>
            <person name="Minx P."/>
            <person name="Mollenhauer M.U."/>
            <person name="Montooth K."/>
            <person name="Mount S.M."/>
            <person name="Mu X."/>
            <person name="Myers E."/>
            <person name="Negre B."/>
            <person name="Newfeld S."/>
            <person name="Nielsen R."/>
            <person name="Noor M.A."/>
            <person name="O'Grady P."/>
            <person name="Pachter L."/>
            <person name="Papaceit M."/>
            <person name="Parisi M.J."/>
            <person name="Parisi M."/>
            <person name="Parts L."/>
            <person name="Pedersen J.S."/>
            <person name="Pesole G."/>
            <person name="Phillippy A.M."/>
            <person name="Ponting C.P."/>
            <person name="Pop M."/>
            <person name="Porcelli D."/>
            <person name="Powell J.R."/>
            <person name="Prohaska S."/>
            <person name="Pruitt K."/>
            <person name="Puig M."/>
            <person name="Quesneville H."/>
            <person name="Ram K.R."/>
            <person name="Rand D."/>
            <person name="Rasmussen M.D."/>
            <person name="Reed L.K."/>
            <person name="Reenan R."/>
            <person name="Reily A."/>
            <person name="Remington K.A."/>
            <person name="Rieger T.T."/>
            <person name="Ritchie M.G."/>
            <person name="Robin C."/>
            <person name="Rogers Y.H."/>
            <person name="Rohde C."/>
            <person name="Rozas J."/>
            <person name="Rubenfield M.J."/>
            <person name="Ruiz A."/>
            <person name="Russo S."/>
            <person name="Salzberg S.L."/>
            <person name="Sanchez-Gracia A."/>
            <person name="Saranga D.J."/>
            <person name="Sato H."/>
            <person name="Schaeffer S.W."/>
            <person name="Schatz M.C."/>
            <person name="Schlenke T."/>
            <person name="Schwartz R."/>
            <person name="Segarra C."/>
            <person name="Singh R.S."/>
            <person name="Sirot L."/>
            <person name="Sirota M."/>
            <person name="Sisneros N.B."/>
            <person name="Smith C.D."/>
            <person name="Smith T.F."/>
            <person name="Spieth J."/>
            <person name="Stage D.E."/>
            <person name="Stark A."/>
            <person name="Stephan W."/>
            <person name="Strausberg R.L."/>
            <person name="Strempel S."/>
            <person name="Sturgill D."/>
            <person name="Sutton G."/>
            <person name="Sutton G.G."/>
            <person name="Tao W."/>
            <person name="Teichmann S."/>
            <person name="Tobari Y.N."/>
            <person name="Tomimura Y."/>
            <person name="Tsolas J.M."/>
            <person name="Valente V.L."/>
            <person name="Venter E."/>
            <person name="Venter J.C."/>
            <person name="Vicario S."/>
            <person name="Vieira F.G."/>
            <person name="Vilella A.J."/>
            <person name="Villasante A."/>
            <person name="Walenz B."/>
            <person name="Wang J."/>
            <person name="Wasserman M."/>
            <person name="Watts T."/>
            <person name="Wilson D."/>
            <person name="Wilson R.K."/>
            <person name="Wing R.A."/>
            <person name="Wolfner M.F."/>
            <person name="Wong A."/>
            <person name="Wong G.K."/>
            <person name="Wu C.I."/>
            <person name="Wu G."/>
            <person name="Yamamoto D."/>
            <person name="Yang H.P."/>
            <person name="Yang S.P."/>
            <person name="Yorke J.A."/>
            <person name="Yoshida K."/>
            <person name="Zdobnov E."/>
            <person name="Zhang P."/>
            <person name="Zhang Y."/>
            <person name="Zimin A.V."/>
            <person name="Baldwin J."/>
            <person name="Abdouelleil A."/>
            <person name="Abdulkadir J."/>
            <person name="Abebe A."/>
            <person name="Abera B."/>
            <person name="Abreu J."/>
            <person name="Acer S.C."/>
            <person name="Aftuck L."/>
            <person name="Alexander A."/>
            <person name="An P."/>
            <person name="Anderson E."/>
            <person name="Anderson S."/>
            <person name="Arachi H."/>
            <person name="Azer M."/>
            <person name="Bachantsang P."/>
            <person name="Barry A."/>
            <person name="Bayul T."/>
            <person name="Berlin A."/>
            <person name="Bessette D."/>
            <person name="Bloom T."/>
            <person name="Blye J."/>
            <person name="Boguslavskiy L."/>
            <person name="Bonnet C."/>
            <person name="Boukhgalter B."/>
            <person name="Bourzgui I."/>
            <person name="Brown A."/>
            <person name="Cahill P."/>
            <person name="Channer S."/>
            <person name="Cheshatsang Y."/>
            <person name="Chuda L."/>
            <person name="Citroen M."/>
            <person name="Collymore A."/>
            <person name="Cooke P."/>
            <person name="Costello M."/>
            <person name="D'Aco K."/>
            <person name="Daza R."/>
            <person name="De Haan G."/>
            <person name="DeGray S."/>
            <person name="DeMaso C."/>
            <person name="Dhargay N."/>
            <person name="Dooley K."/>
            <person name="Dooley E."/>
            <person name="Doricent M."/>
            <person name="Dorje P."/>
            <person name="Dorjee K."/>
            <person name="Dupes A."/>
            <person name="Elong R."/>
            <person name="Falk J."/>
            <person name="Farina A."/>
            <person name="Faro S."/>
            <person name="Ferguson D."/>
            <person name="Fisher S."/>
            <person name="Foley C.D."/>
            <person name="Franke A."/>
            <person name="Friedrich D."/>
            <person name="Gadbois L."/>
            <person name="Gearin G."/>
            <person name="Gearin C.R."/>
            <person name="Giannoukos G."/>
            <person name="Goode T."/>
            <person name="Graham J."/>
            <person name="Grandbois E."/>
            <person name="Grewal S."/>
            <person name="Gyaltsen K."/>
            <person name="Hafez N."/>
            <person name="Hagos B."/>
            <person name="Hall J."/>
            <person name="Henson C."/>
            <person name="Hollinger A."/>
            <person name="Honan T."/>
            <person name="Huard M.D."/>
            <person name="Hughes L."/>
            <person name="Hurhula B."/>
            <person name="Husby M.E."/>
            <person name="Kamat A."/>
            <person name="Kanga B."/>
            <person name="Kashin S."/>
            <person name="Khazanovich D."/>
            <person name="Kisner P."/>
            <person name="Lance K."/>
            <person name="Lara M."/>
            <person name="Lee W."/>
            <person name="Lennon N."/>
            <person name="Letendre F."/>
            <person name="LeVine R."/>
            <person name="Lipovsky A."/>
            <person name="Liu X."/>
            <person name="Liu J."/>
            <person name="Liu S."/>
            <person name="Lokyitsang T."/>
            <person name="Lokyitsang Y."/>
            <person name="Lubonja R."/>
            <person name="Lui A."/>
            <person name="MacDonald P."/>
            <person name="Magnisalis V."/>
            <person name="Maru K."/>
            <person name="Matthews C."/>
            <person name="McCusker W."/>
            <person name="McDonough S."/>
            <person name="Mehta T."/>
            <person name="Meldrim J."/>
            <person name="Meneus L."/>
            <person name="Mihai O."/>
            <person name="Mihalev A."/>
            <person name="Mihova T."/>
            <person name="Mittelman R."/>
            <person name="Mlenga V."/>
            <person name="Montmayeur A."/>
            <person name="Mulrain L."/>
            <person name="Navidi A."/>
            <person name="Naylor J."/>
            <person name="Negash T."/>
            <person name="Nguyen T."/>
            <person name="Nguyen N."/>
            <person name="Nicol R."/>
            <person name="Norbu C."/>
            <person name="Norbu N."/>
            <person name="Novod N."/>
            <person name="O'Neill B."/>
            <person name="Osman S."/>
            <person name="Markiewicz E."/>
            <person name="Oyono O.L."/>
            <person name="Patti C."/>
            <person name="Phunkhang P."/>
            <person name="Pierre F."/>
            <person name="Priest M."/>
            <person name="Raghuraman S."/>
            <person name="Rege F."/>
            <person name="Reyes R."/>
            <person name="Rise C."/>
            <person name="Rogov P."/>
            <person name="Ross K."/>
            <person name="Ryan E."/>
            <person name="Settipalli S."/>
            <person name="Shea T."/>
            <person name="Sherpa N."/>
            <person name="Shi L."/>
            <person name="Shih D."/>
            <person name="Sparrow T."/>
            <person name="Spaulding J."/>
            <person name="Stalker J."/>
            <person name="Stange-Thomann N."/>
            <person name="Stavropoulos S."/>
            <person name="Stone C."/>
            <person name="Strader C."/>
            <person name="Tesfaye S."/>
            <person name="Thomson T."/>
            <person name="Thoulutsang Y."/>
            <person name="Thoulutsang D."/>
            <person name="Topham K."/>
            <person name="Topping I."/>
            <person name="Tsamla T."/>
            <person name="Vassiliev H."/>
            <person name="Vo A."/>
            <person name="Wangchuk T."/>
            <person name="Wangdi T."/>
            <person name="Weiand M."/>
            <person name="Wilkinson J."/>
            <person name="Wilson A."/>
            <person name="Yadav S."/>
            <person name="Young G."/>
            <person name="Yu Q."/>
            <person name="Zembek L."/>
            <person name="Zhong D."/>
            <person name="Zimmer A."/>
            <person name="Zwirko Z."/>
            <person name="Jaffe D.B."/>
            <person name="Alvarez P."/>
            <person name="Brockman W."/>
            <person name="Butler J."/>
            <person name="Chin C."/>
            <person name="Gnerre S."/>
            <person name="Grabherr M."/>
            <person name="Kleber M."/>
            <person name="Mauceli E."/>
            <person name="MacCallum I."/>
        </authorList>
    </citation>
    <scope>NUCLEOTIDE SEQUENCE [LARGE SCALE GENOMIC DNA]</scope>
    <source>
        <strain evidence="15">white501</strain>
    </source>
</reference>
<dbReference type="OrthoDB" id="547031at2759"/>
<evidence type="ECO:0000256" key="9">
    <source>
        <dbReference type="ARBA" id="ARBA00023180"/>
    </source>
</evidence>
<dbReference type="GO" id="GO:0005576">
    <property type="term" value="C:extracellular region"/>
    <property type="evidence" value="ECO:0007669"/>
    <property type="project" value="UniProtKB-SubCell"/>
</dbReference>
<comment type="domain">
    <text evidence="12">The clip domain consists of 35-55 residues which are 'knitted' together usually by 3 conserved disulfide bonds forming a clip-like compact structure.</text>
</comment>
<keyword evidence="8" id="KW-1015">Disulfide bond</keyword>
<evidence type="ECO:0000256" key="3">
    <source>
        <dbReference type="ARBA" id="ARBA00022729"/>
    </source>
</evidence>